<dbReference type="PANTHER" id="PTHR33488:SF2">
    <property type="entry name" value="EARLY ENDOSOME ANTIGEN 1-LIKE"/>
    <property type="match status" value="1"/>
</dbReference>
<protein>
    <submittedName>
        <fullName evidence="3">Uncharacterized protein</fullName>
    </submittedName>
</protein>
<keyword evidence="4" id="KW-1185">Reference proteome</keyword>
<feature type="region of interest" description="Disordered" evidence="2">
    <location>
        <begin position="273"/>
        <end position="323"/>
    </location>
</feature>
<dbReference type="AlphaFoldDB" id="A0AAD7AIC8"/>
<dbReference type="EMBL" id="JARIHO010000006">
    <property type="protein sequence ID" value="KAJ7359546.1"/>
    <property type="molecule type" value="Genomic_DNA"/>
</dbReference>
<feature type="compositionally biased region" description="Polar residues" evidence="2">
    <location>
        <begin position="282"/>
        <end position="291"/>
    </location>
</feature>
<feature type="coiled-coil region" evidence="1">
    <location>
        <begin position="194"/>
        <end position="242"/>
    </location>
</feature>
<comment type="caution">
    <text evidence="3">The sequence shown here is derived from an EMBL/GenBank/DDBJ whole genome shotgun (WGS) entry which is preliminary data.</text>
</comment>
<evidence type="ECO:0000313" key="3">
    <source>
        <dbReference type="EMBL" id="KAJ7359546.1"/>
    </source>
</evidence>
<evidence type="ECO:0000256" key="2">
    <source>
        <dbReference type="SAM" id="MobiDB-lite"/>
    </source>
</evidence>
<evidence type="ECO:0000256" key="1">
    <source>
        <dbReference type="SAM" id="Coils"/>
    </source>
</evidence>
<accession>A0AAD7AIC8</accession>
<sequence length="695" mass="74541">MSASNEQLSAARTGIQSVTSGTDVNQDAWMTQWCSTNWGDLLQPAPLSIALLGSILLIASSADDFSLDQKAPAGAPPFVWKYARHPDSFKACLQQMVGNGYLAFGTAHKNMDVIKANSGQIPSVIKSAVSHLRTGSSQTVLKDLSQAIDDLRYLSENCRAEAEESTIAFRDLTGLAQEMVLACTYTAGSTEKALAQNKTQLDALKMEKESEETMMKDAKDYLDLMKNSYLKAENEFKQAIDDFPSGWDLMGMAIVEGFTDVLNGIGNVLSSSSTLKSQGSKNGLNAFSSSGENKDVPATPAPTPVAPTTSPNGISSQPNSDALSDPATTLVPIILVQVTGIKLLLTGGEGGKPDWDKIRSKDGSKSGAAYIQAVLALKKEHLDTSKSFSKKLSAYIDTALSILDVIINTAASTASTNDNVFADQLSPMNELLKGLQALSTSANLVLQQPGCASKGLAVPTTPTDSNSGAGPQAAIDNAMMKVDQSRAQLDAARSSYQKAAVRLAEQQQEITKTIVELTQVSLQGATLEDMLPVLKKAVGCFSVLRAQFAQLSQFFTDVSSLMVDIMIPSVTTWTKTLESAEDAIRRGEQENHIAGVTFSTMTREIIYRTVSTPVKVSLLATRISSLYLEISHDFIIPAQENLDNMLKFPASVSAADKATMVESLEKDQDALRISSAQASAEFVFYRCMTSPRIQL</sequence>
<dbReference type="Proteomes" id="UP001218218">
    <property type="component" value="Unassembled WGS sequence"/>
</dbReference>
<organism evidence="3 4">
    <name type="scientific">Mycena albidolilacea</name>
    <dbReference type="NCBI Taxonomy" id="1033008"/>
    <lineage>
        <taxon>Eukaryota</taxon>
        <taxon>Fungi</taxon>
        <taxon>Dikarya</taxon>
        <taxon>Basidiomycota</taxon>
        <taxon>Agaricomycotina</taxon>
        <taxon>Agaricomycetes</taxon>
        <taxon>Agaricomycetidae</taxon>
        <taxon>Agaricales</taxon>
        <taxon>Marasmiineae</taxon>
        <taxon>Mycenaceae</taxon>
        <taxon>Mycena</taxon>
    </lineage>
</organism>
<dbReference type="PANTHER" id="PTHR33488">
    <property type="entry name" value="ZGC:162509"/>
    <property type="match status" value="1"/>
</dbReference>
<name>A0AAD7AIC8_9AGAR</name>
<keyword evidence="1" id="KW-0175">Coiled coil</keyword>
<gene>
    <name evidence="3" type="ORF">DFH08DRAFT_412450</name>
</gene>
<feature type="compositionally biased region" description="Polar residues" evidence="2">
    <location>
        <begin position="310"/>
        <end position="322"/>
    </location>
</feature>
<reference evidence="3" key="1">
    <citation type="submission" date="2023-03" db="EMBL/GenBank/DDBJ databases">
        <title>Massive genome expansion in bonnet fungi (Mycena s.s.) driven by repeated elements and novel gene families across ecological guilds.</title>
        <authorList>
            <consortium name="Lawrence Berkeley National Laboratory"/>
            <person name="Harder C.B."/>
            <person name="Miyauchi S."/>
            <person name="Viragh M."/>
            <person name="Kuo A."/>
            <person name="Thoen E."/>
            <person name="Andreopoulos B."/>
            <person name="Lu D."/>
            <person name="Skrede I."/>
            <person name="Drula E."/>
            <person name="Henrissat B."/>
            <person name="Morin E."/>
            <person name="Kohler A."/>
            <person name="Barry K."/>
            <person name="LaButti K."/>
            <person name="Morin E."/>
            <person name="Salamov A."/>
            <person name="Lipzen A."/>
            <person name="Mereny Z."/>
            <person name="Hegedus B."/>
            <person name="Baldrian P."/>
            <person name="Stursova M."/>
            <person name="Weitz H."/>
            <person name="Taylor A."/>
            <person name="Grigoriev I.V."/>
            <person name="Nagy L.G."/>
            <person name="Martin F."/>
            <person name="Kauserud H."/>
        </authorList>
    </citation>
    <scope>NUCLEOTIDE SEQUENCE</scope>
    <source>
        <strain evidence="3">CBHHK002</strain>
    </source>
</reference>
<proteinExistence type="predicted"/>
<evidence type="ECO:0000313" key="4">
    <source>
        <dbReference type="Proteomes" id="UP001218218"/>
    </source>
</evidence>